<evidence type="ECO:0000313" key="8">
    <source>
        <dbReference type="EMBL" id="CAH1799598.1"/>
    </source>
</evidence>
<proteinExistence type="inferred from homology"/>
<feature type="transmembrane region" description="Helical" evidence="7">
    <location>
        <begin position="43"/>
        <end position="68"/>
    </location>
</feature>
<protein>
    <submittedName>
        <fullName evidence="8">Uncharacterized protein</fullName>
    </submittedName>
</protein>
<feature type="transmembrane region" description="Helical" evidence="7">
    <location>
        <begin position="168"/>
        <end position="188"/>
    </location>
</feature>
<dbReference type="EMBL" id="CAIIXF020000011">
    <property type="protein sequence ID" value="CAH1799598.1"/>
    <property type="molecule type" value="Genomic_DNA"/>
</dbReference>
<comment type="subcellular location">
    <subcellularLocation>
        <location evidence="1">Membrane</location>
    </subcellularLocation>
</comment>
<keyword evidence="3 7" id="KW-1133">Transmembrane helix</keyword>
<keyword evidence="5" id="KW-0297">G-protein coupled receptor</keyword>
<reference evidence="8" key="1">
    <citation type="submission" date="2022-03" db="EMBL/GenBank/DDBJ databases">
        <authorList>
            <person name="Martin C."/>
        </authorList>
    </citation>
    <scope>NUCLEOTIDE SEQUENCE</scope>
</reference>
<dbReference type="PANTHER" id="PTHR46641:SF2">
    <property type="entry name" value="FMRFAMIDE RECEPTOR"/>
    <property type="match status" value="1"/>
</dbReference>
<keyword evidence="9" id="KW-1185">Reference proteome</keyword>
<gene>
    <name evidence="8" type="ORF">OFUS_LOCUS23588</name>
</gene>
<accession>A0A8J1XIZ5</accession>
<feature type="transmembrane region" description="Helical" evidence="7">
    <location>
        <begin position="126"/>
        <end position="147"/>
    </location>
</feature>
<dbReference type="InterPro" id="IPR052954">
    <property type="entry name" value="GPCR-Ligand_Int"/>
</dbReference>
<dbReference type="Pfam" id="PF00001">
    <property type="entry name" value="7tm_1"/>
    <property type="match status" value="1"/>
</dbReference>
<evidence type="ECO:0000256" key="5">
    <source>
        <dbReference type="RuleBase" id="RU000688"/>
    </source>
</evidence>
<feature type="transmembrane region" description="Helical" evidence="7">
    <location>
        <begin position="225"/>
        <end position="250"/>
    </location>
</feature>
<evidence type="ECO:0000256" key="2">
    <source>
        <dbReference type="ARBA" id="ARBA00022692"/>
    </source>
</evidence>
<dbReference type="InterPro" id="IPR017452">
    <property type="entry name" value="GPCR_Rhodpsn_7TM"/>
</dbReference>
<dbReference type="Proteomes" id="UP000749559">
    <property type="component" value="Unassembled WGS sequence"/>
</dbReference>
<feature type="transmembrane region" description="Helical" evidence="7">
    <location>
        <begin position="270"/>
        <end position="290"/>
    </location>
</feature>
<evidence type="ECO:0000313" key="9">
    <source>
        <dbReference type="Proteomes" id="UP000749559"/>
    </source>
</evidence>
<evidence type="ECO:0000256" key="3">
    <source>
        <dbReference type="ARBA" id="ARBA00022989"/>
    </source>
</evidence>
<dbReference type="PRINTS" id="PR00237">
    <property type="entry name" value="GPCRRHODOPSN"/>
</dbReference>
<keyword evidence="5" id="KW-0807">Transducer</keyword>
<dbReference type="PANTHER" id="PTHR46641">
    <property type="entry name" value="FMRFAMIDE RECEPTOR-RELATED"/>
    <property type="match status" value="1"/>
</dbReference>
<feature type="compositionally biased region" description="Polar residues" evidence="6">
    <location>
        <begin position="383"/>
        <end position="393"/>
    </location>
</feature>
<keyword evidence="5" id="KW-0675">Receptor</keyword>
<dbReference type="Gene3D" id="1.20.1070.10">
    <property type="entry name" value="Rhodopsin 7-helix transmembrane proteins"/>
    <property type="match status" value="1"/>
</dbReference>
<evidence type="ECO:0000256" key="7">
    <source>
        <dbReference type="SAM" id="Phobius"/>
    </source>
</evidence>
<dbReference type="OrthoDB" id="10011262at2759"/>
<dbReference type="SUPFAM" id="SSF81321">
    <property type="entry name" value="Family A G protein-coupled receptor-like"/>
    <property type="match status" value="1"/>
</dbReference>
<dbReference type="GO" id="GO:0004930">
    <property type="term" value="F:G protein-coupled receptor activity"/>
    <property type="evidence" value="ECO:0007669"/>
    <property type="project" value="UniProtKB-KW"/>
</dbReference>
<evidence type="ECO:0000256" key="1">
    <source>
        <dbReference type="ARBA" id="ARBA00004370"/>
    </source>
</evidence>
<keyword evidence="4 7" id="KW-0472">Membrane</keyword>
<dbReference type="InterPro" id="IPR000276">
    <property type="entry name" value="GPCR_Rhodpsn"/>
</dbReference>
<name>A0A8J1XIZ5_OWEFU</name>
<dbReference type="GO" id="GO:0016020">
    <property type="term" value="C:membrane"/>
    <property type="evidence" value="ECO:0007669"/>
    <property type="project" value="UniProtKB-SubCell"/>
</dbReference>
<feature type="region of interest" description="Disordered" evidence="6">
    <location>
        <begin position="369"/>
        <end position="393"/>
    </location>
</feature>
<sequence>MCHKYLFRNVTPPSPEDCLHNHNNSDEVDRLLFQLDAMKTVEFSLLGIGAIIICVFGFVTNIMSLIVLSRKELKSTSFTYLTAICSIDLGVLLVTTFMIGLSTVFAPPTKYGLLLDGTILPYLYPYIRPLYLMFTTASIWLVTALTIDRYITICYALKSSYICTTVKARIIIIFVCVFALLYNIPTFFEYQARTVQVAYVEKGFIIYKLTWFGLQKAFRLCYHSWVYIIAIWALPFVIMIIMNGLLARTVHKARKKSKEMGCIQPRGQDVTIMMVVMVTVFFICQCPNMVCHLLYVLDVEVFHSSEFQKFAAISSLLVLFNSAINIFIYAGFGRKFRTEFMEIFCKCRREMEDTANMATTSENKMLSSGKFPWQKKASDRSTDSTSDLITTKF</sequence>
<feature type="transmembrane region" description="Helical" evidence="7">
    <location>
        <begin position="310"/>
        <end position="332"/>
    </location>
</feature>
<dbReference type="PROSITE" id="PS50262">
    <property type="entry name" value="G_PROTEIN_RECEP_F1_2"/>
    <property type="match status" value="1"/>
</dbReference>
<dbReference type="CDD" id="cd14978">
    <property type="entry name" value="7tmA_FMRFamide_R-like"/>
    <property type="match status" value="1"/>
</dbReference>
<dbReference type="AlphaFoldDB" id="A0A8J1XIZ5"/>
<organism evidence="8 9">
    <name type="scientific">Owenia fusiformis</name>
    <name type="common">Polychaete worm</name>
    <dbReference type="NCBI Taxonomy" id="6347"/>
    <lineage>
        <taxon>Eukaryota</taxon>
        <taxon>Metazoa</taxon>
        <taxon>Spiralia</taxon>
        <taxon>Lophotrochozoa</taxon>
        <taxon>Annelida</taxon>
        <taxon>Polychaeta</taxon>
        <taxon>Sedentaria</taxon>
        <taxon>Canalipalpata</taxon>
        <taxon>Sabellida</taxon>
        <taxon>Oweniida</taxon>
        <taxon>Oweniidae</taxon>
        <taxon>Owenia</taxon>
    </lineage>
</organism>
<evidence type="ECO:0000256" key="6">
    <source>
        <dbReference type="SAM" id="MobiDB-lite"/>
    </source>
</evidence>
<feature type="transmembrane region" description="Helical" evidence="7">
    <location>
        <begin position="80"/>
        <end position="106"/>
    </location>
</feature>
<evidence type="ECO:0000256" key="4">
    <source>
        <dbReference type="ARBA" id="ARBA00023136"/>
    </source>
</evidence>
<dbReference type="PROSITE" id="PS00237">
    <property type="entry name" value="G_PROTEIN_RECEP_F1_1"/>
    <property type="match status" value="1"/>
</dbReference>
<comment type="caution">
    <text evidence="8">The sequence shown here is derived from an EMBL/GenBank/DDBJ whole genome shotgun (WGS) entry which is preliminary data.</text>
</comment>
<comment type="similarity">
    <text evidence="5">Belongs to the G-protein coupled receptor 1 family.</text>
</comment>
<keyword evidence="2 5" id="KW-0812">Transmembrane</keyword>